<dbReference type="InterPro" id="IPR029460">
    <property type="entry name" value="DNAPol_HHH"/>
</dbReference>
<dbReference type="Gene3D" id="1.10.10.1600">
    <property type="entry name" value="Bacterial DNA polymerase III alpha subunit, thumb domain"/>
    <property type="match status" value="1"/>
</dbReference>
<dbReference type="InterPro" id="IPR004013">
    <property type="entry name" value="PHP_dom"/>
</dbReference>
<feature type="domain" description="Polymerase/histidinol phosphatase N-terminal" evidence="8">
    <location>
        <begin position="5"/>
        <end position="71"/>
    </location>
</feature>
<evidence type="ECO:0000256" key="7">
    <source>
        <dbReference type="ARBA" id="ARBA00049244"/>
    </source>
</evidence>
<dbReference type="NCBIfam" id="TIGR00594">
    <property type="entry name" value="polc"/>
    <property type="match status" value="1"/>
</dbReference>
<dbReference type="SMART" id="SM00481">
    <property type="entry name" value="POLIIIAc"/>
    <property type="match status" value="1"/>
</dbReference>
<dbReference type="InterPro" id="IPR004805">
    <property type="entry name" value="DnaE2/DnaE/PolC"/>
</dbReference>
<dbReference type="EC" id="2.7.7.7" evidence="1"/>
<dbReference type="SUPFAM" id="SSF89550">
    <property type="entry name" value="PHP domain-like"/>
    <property type="match status" value="1"/>
</dbReference>
<dbReference type="Gene3D" id="3.20.20.140">
    <property type="entry name" value="Metal-dependent hydrolases"/>
    <property type="match status" value="1"/>
</dbReference>
<dbReference type="Pfam" id="PF02811">
    <property type="entry name" value="PHP"/>
    <property type="match status" value="1"/>
</dbReference>
<dbReference type="PANTHER" id="PTHR32294">
    <property type="entry name" value="DNA POLYMERASE III SUBUNIT ALPHA"/>
    <property type="match status" value="1"/>
</dbReference>
<dbReference type="InterPro" id="IPR040982">
    <property type="entry name" value="DNA_pol3_finger"/>
</dbReference>
<dbReference type="Pfam" id="PF07733">
    <property type="entry name" value="DNA_pol3_alpha"/>
    <property type="match status" value="1"/>
</dbReference>
<comment type="caution">
    <text evidence="9">The sequence shown here is derived from an EMBL/GenBank/DDBJ whole genome shotgun (WGS) entry which is preliminary data.</text>
</comment>
<dbReference type="PANTHER" id="PTHR32294:SF0">
    <property type="entry name" value="DNA POLYMERASE III SUBUNIT ALPHA"/>
    <property type="match status" value="1"/>
</dbReference>
<dbReference type="GO" id="GO:0003887">
    <property type="term" value="F:DNA-directed DNA polymerase activity"/>
    <property type="evidence" value="ECO:0007669"/>
    <property type="project" value="UniProtKB-EC"/>
</dbReference>
<comment type="catalytic activity">
    <reaction evidence="7">
        <text>DNA(n) + a 2'-deoxyribonucleoside 5'-triphosphate = DNA(n+1) + diphosphate</text>
        <dbReference type="Rhea" id="RHEA:22508"/>
        <dbReference type="Rhea" id="RHEA-COMP:17339"/>
        <dbReference type="Rhea" id="RHEA-COMP:17340"/>
        <dbReference type="ChEBI" id="CHEBI:33019"/>
        <dbReference type="ChEBI" id="CHEBI:61560"/>
        <dbReference type="ChEBI" id="CHEBI:173112"/>
        <dbReference type="EC" id="2.7.7.7"/>
    </reaction>
</comment>
<keyword evidence="5" id="KW-0235">DNA replication</keyword>
<dbReference type="InterPro" id="IPR041931">
    <property type="entry name" value="DNA_pol3_alpha_thumb_dom"/>
</dbReference>
<dbReference type="Pfam" id="PF14579">
    <property type="entry name" value="HHH_6"/>
    <property type="match status" value="1"/>
</dbReference>
<keyword evidence="10" id="KW-1185">Reference proteome</keyword>
<evidence type="ECO:0000256" key="4">
    <source>
        <dbReference type="ARBA" id="ARBA00022695"/>
    </source>
</evidence>
<evidence type="ECO:0000256" key="1">
    <source>
        <dbReference type="ARBA" id="ARBA00012417"/>
    </source>
</evidence>
<sequence length="995" mass="113892">MQEFVNLKVHSIYSILESTLKIDRIAELASECQQKAVCLTDSNLHGSLEFCIKCIELGVKPIIGCKLAIDYKDILVPHNKNRKGNIIITVLVRSELGYKNLLKLINHSDWKNNYYVIGIKDLYKFSDGLICLIGGIGGLAWHIYNMIGPEKTNDKFNIIKDIFGNNLCIELERNMFTNPAYEEFLTKYAKKNKLIIVAINETYFESPEDINVIEILQSISKRKLTYISENNYFNDYKSMISRFSDIVEAVKNTVVISNMCNFYLKKKRIYLPTFFKNKRSEDKVLYLKSIETLEYMFYLVGKICKEIYYERILKELMIIIATNYSGYFLIVSDFTLWSKNNNVYVGPGRGSASGSLIAYCLGITNIDPMVHGLIFERFLNANRISLPDIDIDFCQNGRERVIRYIQLKYGIRNIGQIITFGSLQIRAAIKDVGRYLSIPYDTLNLLCKSIPMFDLEAASILDALDKTQLISRFLFEKIINIIIKLIGLYRHVSTHAAGLVICNVPLESNVPVVWEKENEIGIVQHSMNWVESAGLPKFDLLGLKTLTAVDEMLENIIINRIHIDLECYTDRKSFELICRGKVLGTFQFEGKGMTKHIKHIKPSSMVDLTALIALYRPGPIKHIKLYADAKWNRIKRTSLHQAVDYILDETYGIVIYQEQVMLIAQKLAGYSLSEADILRRAMAKKDKREMSVQSERFIKGAVMNGLNYDLANEIFVTLSRFADYGFNKSHAVAYSSLAYITSYLKSNFPLEFYVSNMNVEIIDPDRVSALYYDALSMGVSFVLPSIRLPTKSFIIGNNRIHFPLSVIKGLGDSIIDSIVKSMGNNKFKSLFDLCLRLDKEVITKKILESLILSGALDCFNIPRKQLVLLLKDIMICLKTKQDYNNHVKDCPMKDIEDLSLPLLYQEYLILNCYVSRCPISLIKQRNKLNTKNLCVVVNQKGSSLTIVTAKKKLDVIYKTSKRLKLGKIYEYSLEKTEGRIYCHNLVLLKENSDIS</sequence>
<dbReference type="Pfam" id="PF17657">
    <property type="entry name" value="DNA_pol3_finger"/>
    <property type="match status" value="1"/>
</dbReference>
<evidence type="ECO:0000256" key="6">
    <source>
        <dbReference type="ARBA" id="ARBA00022932"/>
    </source>
</evidence>
<dbReference type="Gene3D" id="1.10.150.870">
    <property type="match status" value="1"/>
</dbReference>
<keyword evidence="3 9" id="KW-0808">Transferase</keyword>
<evidence type="ECO:0000256" key="3">
    <source>
        <dbReference type="ARBA" id="ARBA00022679"/>
    </source>
</evidence>
<dbReference type="Proteomes" id="UP000229529">
    <property type="component" value="Unassembled WGS sequence"/>
</dbReference>
<dbReference type="EMBL" id="NXGS01000131">
    <property type="protein sequence ID" value="PIM96126.1"/>
    <property type="molecule type" value="Genomic_DNA"/>
</dbReference>
<evidence type="ECO:0000313" key="9">
    <source>
        <dbReference type="EMBL" id="PIM96126.1"/>
    </source>
</evidence>
<dbReference type="InterPro" id="IPR016195">
    <property type="entry name" value="Pol/histidinol_Pase-like"/>
</dbReference>
<evidence type="ECO:0000259" key="8">
    <source>
        <dbReference type="SMART" id="SM00481"/>
    </source>
</evidence>
<keyword evidence="6" id="KW-0239">DNA-directed DNA polymerase</keyword>
<evidence type="ECO:0000256" key="2">
    <source>
        <dbReference type="ARBA" id="ARBA00019114"/>
    </source>
</evidence>
<evidence type="ECO:0000313" key="10">
    <source>
        <dbReference type="Proteomes" id="UP000229529"/>
    </source>
</evidence>
<keyword evidence="4 9" id="KW-0548">Nucleotidyltransferase</keyword>
<proteinExistence type="predicted"/>
<evidence type="ECO:0000256" key="5">
    <source>
        <dbReference type="ARBA" id="ARBA00022705"/>
    </source>
</evidence>
<dbReference type="InterPro" id="IPR011708">
    <property type="entry name" value="DNA_pol3_alpha_NTPase_dom"/>
</dbReference>
<gene>
    <name evidence="9" type="primary">dnaE</name>
    <name evidence="9" type="ORF">alecur_194</name>
</gene>
<protein>
    <recommendedName>
        <fullName evidence="2">DNA polymerase III subunit alpha</fullName>
        <ecNumber evidence="1">2.7.7.7</ecNumber>
    </recommendedName>
</protein>
<accession>A0ABX4MJQ4</accession>
<organism evidence="9 10">
    <name type="scientific">Candidatus Hodgkinia cicadicola</name>
    <dbReference type="NCBI Taxonomy" id="573658"/>
    <lineage>
        <taxon>Bacteria</taxon>
        <taxon>Pseudomonadati</taxon>
        <taxon>Pseudomonadota</taxon>
        <taxon>Alphaproteobacteria</taxon>
        <taxon>Hyphomicrobiales</taxon>
        <taxon>Candidatus Hodgkinia</taxon>
    </lineage>
</organism>
<dbReference type="InterPro" id="IPR003141">
    <property type="entry name" value="Pol/His_phosphatase_N"/>
</dbReference>
<name>A0ABX4MJQ4_9HYPH</name>
<reference evidence="9" key="1">
    <citation type="submission" date="2017-09" db="EMBL/GenBank/DDBJ databases">
        <authorList>
            <person name="Campbell M.A."/>
            <person name="Lukasik P."/>
            <person name="Simon C."/>
            <person name="McCutcheon J.P."/>
        </authorList>
    </citation>
    <scope>NUCLEOTIDE SEQUENCE [LARGE SCALE GENOMIC DNA]</scope>
    <source>
        <strain evidence="9">ALECUR</strain>
    </source>
</reference>